<gene>
    <name evidence="1" type="ORF">B0T21DRAFT_379079</name>
</gene>
<dbReference type="Proteomes" id="UP001172159">
    <property type="component" value="Unassembled WGS sequence"/>
</dbReference>
<name>A0AA39ZPS2_9PEZI</name>
<keyword evidence="2" id="KW-1185">Reference proteome</keyword>
<sequence>MSVTFEELPDQIHHQILDTITCPKCLINLVSASPSCLRVLQVYRRTTLWRLAQRAIPVPIAEKLDISTVLIEKLLRTFQKSLFESVHQVQLFKPFHSKLFHGHYCSIGCSASCFDGFAPCVMQIVLESLLSELWTPDVSGTNTVIEQAMSQTTGKRQIFSNLQMHHIDRPVDLIVDYAQGQALSAGFYRFGSHHSLIFLFELPEERAAAAVEQYIEENWGPSAESFLSPNAEETLFLLPTT</sequence>
<proteinExistence type="predicted"/>
<dbReference type="AlphaFoldDB" id="A0AA39ZPS2"/>
<evidence type="ECO:0000313" key="1">
    <source>
        <dbReference type="EMBL" id="KAK0701382.1"/>
    </source>
</evidence>
<evidence type="ECO:0000313" key="2">
    <source>
        <dbReference type="Proteomes" id="UP001172159"/>
    </source>
</evidence>
<dbReference type="EMBL" id="JAUKTV010000029">
    <property type="protein sequence ID" value="KAK0701382.1"/>
    <property type="molecule type" value="Genomic_DNA"/>
</dbReference>
<reference evidence="1" key="1">
    <citation type="submission" date="2023-06" db="EMBL/GenBank/DDBJ databases">
        <title>Genome-scale phylogeny and comparative genomics of the fungal order Sordariales.</title>
        <authorList>
            <consortium name="Lawrence Berkeley National Laboratory"/>
            <person name="Hensen N."/>
            <person name="Bonometti L."/>
            <person name="Westerberg I."/>
            <person name="Brannstrom I.O."/>
            <person name="Guillou S."/>
            <person name="Cros-Aarteil S."/>
            <person name="Calhoun S."/>
            <person name="Haridas S."/>
            <person name="Kuo A."/>
            <person name="Mondo S."/>
            <person name="Pangilinan J."/>
            <person name="Riley R."/>
            <person name="Labutti K."/>
            <person name="Andreopoulos B."/>
            <person name="Lipzen A."/>
            <person name="Chen C."/>
            <person name="Yanf M."/>
            <person name="Daum C."/>
            <person name="Ng V."/>
            <person name="Clum A."/>
            <person name="Steindorff A."/>
            <person name="Ohm R."/>
            <person name="Martin F."/>
            <person name="Silar P."/>
            <person name="Natvig D."/>
            <person name="Lalanne C."/>
            <person name="Gautier V."/>
            <person name="Ament-Velasquez S.L."/>
            <person name="Kruys A."/>
            <person name="Hutchinson M.I."/>
            <person name="Powell A.J."/>
            <person name="Barry K."/>
            <person name="Miller A.N."/>
            <person name="Grigoriev I.V."/>
            <person name="Debuchy R."/>
            <person name="Gladieux P."/>
            <person name="Thoren M.H."/>
            <person name="Johannesson H."/>
        </authorList>
    </citation>
    <scope>NUCLEOTIDE SEQUENCE</scope>
    <source>
        <strain evidence="1">CBS 540.89</strain>
    </source>
</reference>
<accession>A0AA39ZPS2</accession>
<comment type="caution">
    <text evidence="1">The sequence shown here is derived from an EMBL/GenBank/DDBJ whole genome shotgun (WGS) entry which is preliminary data.</text>
</comment>
<protein>
    <submittedName>
        <fullName evidence="1">Uncharacterized protein</fullName>
    </submittedName>
</protein>
<organism evidence="1 2">
    <name type="scientific">Apiosordaria backusii</name>
    <dbReference type="NCBI Taxonomy" id="314023"/>
    <lineage>
        <taxon>Eukaryota</taxon>
        <taxon>Fungi</taxon>
        <taxon>Dikarya</taxon>
        <taxon>Ascomycota</taxon>
        <taxon>Pezizomycotina</taxon>
        <taxon>Sordariomycetes</taxon>
        <taxon>Sordariomycetidae</taxon>
        <taxon>Sordariales</taxon>
        <taxon>Lasiosphaeriaceae</taxon>
        <taxon>Apiosordaria</taxon>
    </lineage>
</organism>